<comment type="caution">
    <text evidence="1">The sequence shown here is derived from an EMBL/GenBank/DDBJ whole genome shotgun (WGS) entry which is preliminary data.</text>
</comment>
<dbReference type="Proteomes" id="UP000240254">
    <property type="component" value="Unassembled WGS sequence"/>
</dbReference>
<reference evidence="1 2" key="1">
    <citation type="submission" date="2018-03" db="EMBL/GenBank/DDBJ databases">
        <title>Whole genome sequencing of Histamine producing bacteria.</title>
        <authorList>
            <person name="Butler K."/>
        </authorList>
    </citation>
    <scope>NUCLEOTIDE SEQUENCE [LARGE SCALE GENOMIC DNA]</scope>
    <source>
        <strain evidence="1 2">BS2</strain>
    </source>
</reference>
<dbReference type="AlphaFoldDB" id="A0A2T3IQU6"/>
<protein>
    <submittedName>
        <fullName evidence="1">Uncharacterized protein</fullName>
    </submittedName>
</protein>
<dbReference type="EMBL" id="PYMK01000003">
    <property type="protein sequence ID" value="PSU30712.1"/>
    <property type="molecule type" value="Genomic_DNA"/>
</dbReference>
<evidence type="ECO:0000313" key="2">
    <source>
        <dbReference type="Proteomes" id="UP000240254"/>
    </source>
</evidence>
<gene>
    <name evidence="1" type="ORF">CTM88_03655</name>
</gene>
<name>A0A2T3IQU6_9GAMM</name>
<sequence>MFILSDNPYIQTTPSFPTAKDRTVIKVLMVQPPSFFQKGHRWDTTVLMPARAIGNLLAACLVLK</sequence>
<organism evidence="1 2">
    <name type="scientific">Photobacterium aquimaris</name>
    <dbReference type="NCBI Taxonomy" id="512643"/>
    <lineage>
        <taxon>Bacteria</taxon>
        <taxon>Pseudomonadati</taxon>
        <taxon>Pseudomonadota</taxon>
        <taxon>Gammaproteobacteria</taxon>
        <taxon>Vibrionales</taxon>
        <taxon>Vibrionaceae</taxon>
        <taxon>Photobacterium</taxon>
    </lineage>
</organism>
<evidence type="ECO:0000313" key="1">
    <source>
        <dbReference type="EMBL" id="PSU30712.1"/>
    </source>
</evidence>
<proteinExistence type="predicted"/>
<accession>A0A2T3IQU6</accession>